<keyword evidence="3" id="KW-1185">Reference proteome</keyword>
<organism evidence="2 3">
    <name type="scientific">Chengkuizengella axinellae</name>
    <dbReference type="NCBI Taxonomy" id="3064388"/>
    <lineage>
        <taxon>Bacteria</taxon>
        <taxon>Bacillati</taxon>
        <taxon>Bacillota</taxon>
        <taxon>Bacilli</taxon>
        <taxon>Bacillales</taxon>
        <taxon>Paenibacillaceae</taxon>
        <taxon>Chengkuizengella</taxon>
    </lineage>
</organism>
<keyword evidence="1" id="KW-0812">Transmembrane</keyword>
<dbReference type="Proteomes" id="UP001231941">
    <property type="component" value="Unassembled WGS sequence"/>
</dbReference>
<dbReference type="EMBL" id="JAVAMP010000002">
    <property type="protein sequence ID" value="MDP5273870.1"/>
    <property type="molecule type" value="Genomic_DNA"/>
</dbReference>
<accession>A0ABT9IYI3</accession>
<sequence>MLKEFYIFHMILIAIIAYFTGEIVTFIMLAIVVKVLHNIHITLKQISNKLDQTTAVDEIKKE</sequence>
<gene>
    <name evidence="2" type="ORF">Q5Y73_07120</name>
</gene>
<feature type="transmembrane region" description="Helical" evidence="1">
    <location>
        <begin position="6"/>
        <end position="36"/>
    </location>
</feature>
<keyword evidence="1" id="KW-1133">Transmembrane helix</keyword>
<proteinExistence type="predicted"/>
<evidence type="ECO:0000256" key="1">
    <source>
        <dbReference type="SAM" id="Phobius"/>
    </source>
</evidence>
<protein>
    <submittedName>
        <fullName evidence="2">Uncharacterized protein</fullName>
    </submittedName>
</protein>
<evidence type="ECO:0000313" key="2">
    <source>
        <dbReference type="EMBL" id="MDP5273870.1"/>
    </source>
</evidence>
<name>A0ABT9IYI3_9BACL</name>
<reference evidence="2 3" key="1">
    <citation type="submission" date="2023-08" db="EMBL/GenBank/DDBJ databases">
        <authorList>
            <person name="Park J.-S."/>
        </authorList>
    </citation>
    <scope>NUCLEOTIDE SEQUENCE [LARGE SCALE GENOMIC DNA]</scope>
    <source>
        <strain evidence="2 3">2205SS18-9</strain>
    </source>
</reference>
<evidence type="ECO:0000313" key="3">
    <source>
        <dbReference type="Proteomes" id="UP001231941"/>
    </source>
</evidence>
<keyword evidence="1" id="KW-0472">Membrane</keyword>
<comment type="caution">
    <text evidence="2">The sequence shown here is derived from an EMBL/GenBank/DDBJ whole genome shotgun (WGS) entry which is preliminary data.</text>
</comment>